<dbReference type="CDD" id="cd02022">
    <property type="entry name" value="DPCK"/>
    <property type="match status" value="1"/>
</dbReference>
<keyword evidence="5 7" id="KW-0418">Kinase</keyword>
<comment type="pathway">
    <text evidence="5">Cofactor biosynthesis; coenzyme A biosynthesis; CoA from (R)-pantothenate: step 5/5.</text>
</comment>
<comment type="function">
    <text evidence="5">Catalyzes the phosphorylation of the 3'-hydroxyl group of dephosphocoenzyme A to form coenzyme A.</text>
</comment>
<dbReference type="GO" id="GO:0015937">
    <property type="term" value="P:coenzyme A biosynthetic process"/>
    <property type="evidence" value="ECO:0007669"/>
    <property type="project" value="UniProtKB-UniRule"/>
</dbReference>
<name>A0A4Q1D952_9BACT</name>
<dbReference type="EMBL" id="SDHZ01000001">
    <property type="protein sequence ID" value="RXK85892.1"/>
    <property type="molecule type" value="Genomic_DNA"/>
</dbReference>
<dbReference type="OrthoDB" id="9812943at2"/>
<comment type="caution">
    <text evidence="7">The sequence shown here is derived from an EMBL/GenBank/DDBJ whole genome shotgun (WGS) entry which is preliminary data.</text>
</comment>
<keyword evidence="2 5" id="KW-0547">Nucleotide-binding</keyword>
<dbReference type="GO" id="GO:0005737">
    <property type="term" value="C:cytoplasm"/>
    <property type="evidence" value="ECO:0007669"/>
    <property type="project" value="UniProtKB-SubCell"/>
</dbReference>
<evidence type="ECO:0000256" key="3">
    <source>
        <dbReference type="ARBA" id="ARBA00022840"/>
    </source>
</evidence>
<comment type="catalytic activity">
    <reaction evidence="5">
        <text>3'-dephospho-CoA + ATP = ADP + CoA + H(+)</text>
        <dbReference type="Rhea" id="RHEA:18245"/>
        <dbReference type="ChEBI" id="CHEBI:15378"/>
        <dbReference type="ChEBI" id="CHEBI:30616"/>
        <dbReference type="ChEBI" id="CHEBI:57287"/>
        <dbReference type="ChEBI" id="CHEBI:57328"/>
        <dbReference type="ChEBI" id="CHEBI:456216"/>
        <dbReference type="EC" id="2.7.1.24"/>
    </reaction>
</comment>
<evidence type="ECO:0000313" key="7">
    <source>
        <dbReference type="EMBL" id="RXK85892.1"/>
    </source>
</evidence>
<proteinExistence type="inferred from homology"/>
<keyword evidence="5" id="KW-0963">Cytoplasm</keyword>
<evidence type="ECO:0000256" key="4">
    <source>
        <dbReference type="ARBA" id="ARBA00022993"/>
    </source>
</evidence>
<evidence type="ECO:0000256" key="1">
    <source>
        <dbReference type="ARBA" id="ARBA00009018"/>
    </source>
</evidence>
<dbReference type="PANTHER" id="PTHR10695">
    <property type="entry name" value="DEPHOSPHO-COA KINASE-RELATED"/>
    <property type="match status" value="1"/>
</dbReference>
<dbReference type="InterPro" id="IPR027417">
    <property type="entry name" value="P-loop_NTPase"/>
</dbReference>
<keyword evidence="4 5" id="KW-0173">Coenzyme A biosynthesis</keyword>
<feature type="binding site" evidence="5">
    <location>
        <begin position="11"/>
        <end position="16"/>
    </location>
    <ligand>
        <name>ATP</name>
        <dbReference type="ChEBI" id="CHEBI:30616"/>
    </ligand>
</feature>
<gene>
    <name evidence="5" type="primary">coaE</name>
    <name evidence="7" type="ORF">ESB13_03520</name>
</gene>
<comment type="subcellular location">
    <subcellularLocation>
        <location evidence="5">Cytoplasm</location>
    </subcellularLocation>
</comment>
<dbReference type="PROSITE" id="PS51219">
    <property type="entry name" value="DPCK"/>
    <property type="match status" value="1"/>
</dbReference>
<accession>A0A4Q1D952</accession>
<dbReference type="InterPro" id="IPR001977">
    <property type="entry name" value="Depp_CoAkinase"/>
</dbReference>
<dbReference type="RefSeq" id="WP_129001643.1">
    <property type="nucleotide sequence ID" value="NZ_SDHZ01000001.1"/>
</dbReference>
<evidence type="ECO:0000313" key="8">
    <source>
        <dbReference type="Proteomes" id="UP000290545"/>
    </source>
</evidence>
<dbReference type="SUPFAM" id="SSF52540">
    <property type="entry name" value="P-loop containing nucleoside triphosphate hydrolases"/>
    <property type="match status" value="1"/>
</dbReference>
<keyword evidence="5 7" id="KW-0808">Transferase</keyword>
<sequence>MIRVGLTGGIGSGKSMVARIFKVLGIPVFDADATTKNIMATDKELQQRLMEVFGPKIFANGVLDRKLLASIVFPDPFKLEQLNALVHPAAIAAAAKWMQQQTAPYAIKEAALFFEAGSAGDLDYVIGVTAPKALRIKRVMDRDNVSRMEVLTRMSRQIDDDIKMRLCDFVIMNDEQQPLINQVLSIHEKLIGLEQHK</sequence>
<keyword evidence="3 5" id="KW-0067">ATP-binding</keyword>
<organism evidence="7 8">
    <name type="scientific">Filimonas effusa</name>
    <dbReference type="NCBI Taxonomy" id="2508721"/>
    <lineage>
        <taxon>Bacteria</taxon>
        <taxon>Pseudomonadati</taxon>
        <taxon>Bacteroidota</taxon>
        <taxon>Chitinophagia</taxon>
        <taxon>Chitinophagales</taxon>
        <taxon>Chitinophagaceae</taxon>
        <taxon>Filimonas</taxon>
    </lineage>
</organism>
<dbReference type="GO" id="GO:0005524">
    <property type="term" value="F:ATP binding"/>
    <property type="evidence" value="ECO:0007669"/>
    <property type="project" value="UniProtKB-UniRule"/>
</dbReference>
<dbReference type="UniPathway" id="UPA00241">
    <property type="reaction ID" value="UER00356"/>
</dbReference>
<dbReference type="PANTHER" id="PTHR10695:SF46">
    <property type="entry name" value="BIFUNCTIONAL COENZYME A SYNTHASE-RELATED"/>
    <property type="match status" value="1"/>
</dbReference>
<evidence type="ECO:0000256" key="6">
    <source>
        <dbReference type="NCBIfam" id="TIGR00152"/>
    </source>
</evidence>
<comment type="similarity">
    <text evidence="1 5">Belongs to the CoaE family.</text>
</comment>
<dbReference type="EC" id="2.7.1.24" evidence="5 6"/>
<dbReference type="Pfam" id="PF01121">
    <property type="entry name" value="CoaE"/>
    <property type="match status" value="1"/>
</dbReference>
<evidence type="ECO:0000256" key="5">
    <source>
        <dbReference type="HAMAP-Rule" id="MF_00376"/>
    </source>
</evidence>
<dbReference type="NCBIfam" id="TIGR00152">
    <property type="entry name" value="dephospho-CoA kinase"/>
    <property type="match status" value="1"/>
</dbReference>
<evidence type="ECO:0000256" key="2">
    <source>
        <dbReference type="ARBA" id="ARBA00022741"/>
    </source>
</evidence>
<dbReference type="Proteomes" id="UP000290545">
    <property type="component" value="Unassembled WGS sequence"/>
</dbReference>
<dbReference type="Gene3D" id="3.40.50.300">
    <property type="entry name" value="P-loop containing nucleotide triphosphate hydrolases"/>
    <property type="match status" value="1"/>
</dbReference>
<dbReference type="HAMAP" id="MF_00376">
    <property type="entry name" value="Dephospho_CoA_kinase"/>
    <property type="match status" value="1"/>
</dbReference>
<dbReference type="AlphaFoldDB" id="A0A4Q1D952"/>
<reference evidence="7 8" key="1">
    <citation type="submission" date="2019-01" db="EMBL/GenBank/DDBJ databases">
        <title>Filimonas sp. strain TTM-71.</title>
        <authorList>
            <person name="Chen W.-M."/>
        </authorList>
    </citation>
    <scope>NUCLEOTIDE SEQUENCE [LARGE SCALE GENOMIC DNA]</scope>
    <source>
        <strain evidence="7 8">TTM-71</strain>
    </source>
</reference>
<protein>
    <recommendedName>
        <fullName evidence="5 6">Dephospho-CoA kinase</fullName>
        <ecNumber evidence="5 6">2.7.1.24</ecNumber>
    </recommendedName>
    <alternativeName>
        <fullName evidence="5">Dephosphocoenzyme A kinase</fullName>
    </alternativeName>
</protein>
<keyword evidence="8" id="KW-1185">Reference proteome</keyword>
<dbReference type="GO" id="GO:0004140">
    <property type="term" value="F:dephospho-CoA kinase activity"/>
    <property type="evidence" value="ECO:0007669"/>
    <property type="project" value="UniProtKB-UniRule"/>
</dbReference>